<dbReference type="PANTHER" id="PTHR35004:SF8">
    <property type="entry name" value="TRANSPOSASE RV3428C-RELATED"/>
    <property type="match status" value="1"/>
</dbReference>
<dbReference type="Pfam" id="PF00665">
    <property type="entry name" value="rve"/>
    <property type="match status" value="1"/>
</dbReference>
<dbReference type="PANTHER" id="PTHR35004">
    <property type="entry name" value="TRANSPOSASE RV3428C-RELATED"/>
    <property type="match status" value="1"/>
</dbReference>
<reference evidence="2" key="1">
    <citation type="journal article" date="2014" name="Front. Microbiol.">
        <title>High frequency of phylogenetically diverse reductive dehalogenase-homologous genes in deep subseafloor sedimentary metagenomes.</title>
        <authorList>
            <person name="Kawai M."/>
            <person name="Futagami T."/>
            <person name="Toyoda A."/>
            <person name="Takaki Y."/>
            <person name="Nishi S."/>
            <person name="Hori S."/>
            <person name="Arai W."/>
            <person name="Tsubouchi T."/>
            <person name="Morono Y."/>
            <person name="Uchiyama I."/>
            <person name="Ito T."/>
            <person name="Fujiyama A."/>
            <person name="Inagaki F."/>
            <person name="Takami H."/>
        </authorList>
    </citation>
    <scope>NUCLEOTIDE SEQUENCE</scope>
    <source>
        <strain evidence="2">Expedition CK06-06</strain>
    </source>
</reference>
<dbReference type="Gene3D" id="3.30.420.10">
    <property type="entry name" value="Ribonuclease H-like superfamily/Ribonuclease H"/>
    <property type="match status" value="1"/>
</dbReference>
<gene>
    <name evidence="2" type="ORF">S12H4_09711</name>
</gene>
<proteinExistence type="predicted"/>
<dbReference type="GO" id="GO:0015074">
    <property type="term" value="P:DNA integration"/>
    <property type="evidence" value="ECO:0007669"/>
    <property type="project" value="InterPro"/>
</dbReference>
<dbReference type="PROSITE" id="PS50994">
    <property type="entry name" value="INTEGRASE"/>
    <property type="match status" value="1"/>
</dbReference>
<dbReference type="InterPro" id="IPR012337">
    <property type="entry name" value="RNaseH-like_sf"/>
</dbReference>
<accession>X1PTX7</accession>
<feature type="domain" description="Integrase catalytic" evidence="1">
    <location>
        <begin position="3"/>
        <end position="182"/>
    </location>
</feature>
<dbReference type="SUPFAM" id="SSF53098">
    <property type="entry name" value="Ribonuclease H-like"/>
    <property type="match status" value="1"/>
</dbReference>
<protein>
    <recommendedName>
        <fullName evidence="1">Integrase catalytic domain-containing protein</fullName>
    </recommendedName>
</protein>
<dbReference type="AlphaFoldDB" id="X1PTX7"/>
<dbReference type="InterPro" id="IPR036397">
    <property type="entry name" value="RNaseH_sf"/>
</dbReference>
<dbReference type="GO" id="GO:0003676">
    <property type="term" value="F:nucleic acid binding"/>
    <property type="evidence" value="ECO:0007669"/>
    <property type="project" value="InterPro"/>
</dbReference>
<evidence type="ECO:0000313" key="2">
    <source>
        <dbReference type="EMBL" id="GAI59298.1"/>
    </source>
</evidence>
<organism evidence="2">
    <name type="scientific">marine sediment metagenome</name>
    <dbReference type="NCBI Taxonomy" id="412755"/>
    <lineage>
        <taxon>unclassified sequences</taxon>
        <taxon>metagenomes</taxon>
        <taxon>ecological metagenomes</taxon>
    </lineage>
</organism>
<dbReference type="InterPro" id="IPR001584">
    <property type="entry name" value="Integrase_cat-core"/>
</dbReference>
<name>X1PTX7_9ZZZZ</name>
<sequence>MRLSHKAGEKLFVDYAGLTMAYFCRATGEMREASVFVATLGASSYTYAEAQESQAMKSWIGGHVRAFEFFGGVTEILVPDNTKTAITSPCRYEPDVNPTYQDMAEHYGTAVIPARVRHPRDKAKVETGVQVVEYRVIAPLRKRQFFSIDEINQAIRERLEALNKREMRHLGKSRKELFEELDRPALKPLPERVYELAEWK</sequence>
<evidence type="ECO:0000259" key="1">
    <source>
        <dbReference type="PROSITE" id="PS50994"/>
    </source>
</evidence>
<dbReference type="EMBL" id="BARW01003994">
    <property type="protein sequence ID" value="GAI59298.1"/>
    <property type="molecule type" value="Genomic_DNA"/>
</dbReference>
<comment type="caution">
    <text evidence="2">The sequence shown here is derived from an EMBL/GenBank/DDBJ whole genome shotgun (WGS) entry which is preliminary data.</text>
</comment>
<dbReference type="NCBIfam" id="NF033546">
    <property type="entry name" value="transpos_IS21"/>
    <property type="match status" value="1"/>
</dbReference>
<feature type="non-terminal residue" evidence="2">
    <location>
        <position position="200"/>
    </location>
</feature>